<dbReference type="Proteomes" id="UP000799423">
    <property type="component" value="Unassembled WGS sequence"/>
</dbReference>
<dbReference type="OrthoDB" id="3936754at2759"/>
<protein>
    <submittedName>
        <fullName evidence="4">Uncharacterized protein</fullName>
    </submittedName>
</protein>
<evidence type="ECO:0000313" key="4">
    <source>
        <dbReference type="EMBL" id="KAF2857005.1"/>
    </source>
</evidence>
<feature type="signal peptide" evidence="3">
    <location>
        <begin position="1"/>
        <end position="22"/>
    </location>
</feature>
<name>A0A6A7BQF5_9PLEO</name>
<keyword evidence="2" id="KW-0812">Transmembrane</keyword>
<keyword evidence="5" id="KW-1185">Reference proteome</keyword>
<feature type="chain" id="PRO_5025511235" evidence="3">
    <location>
        <begin position="23"/>
        <end position="271"/>
    </location>
</feature>
<evidence type="ECO:0000256" key="2">
    <source>
        <dbReference type="SAM" id="Phobius"/>
    </source>
</evidence>
<dbReference type="EMBL" id="MU006288">
    <property type="protein sequence ID" value="KAF2857005.1"/>
    <property type="molecule type" value="Genomic_DNA"/>
</dbReference>
<feature type="transmembrane region" description="Helical" evidence="2">
    <location>
        <begin position="159"/>
        <end position="178"/>
    </location>
</feature>
<keyword evidence="2" id="KW-1133">Transmembrane helix</keyword>
<keyword evidence="2" id="KW-0472">Membrane</keyword>
<feature type="region of interest" description="Disordered" evidence="1">
    <location>
        <begin position="37"/>
        <end position="63"/>
    </location>
</feature>
<feature type="compositionally biased region" description="Low complexity" evidence="1">
    <location>
        <begin position="52"/>
        <end position="63"/>
    </location>
</feature>
<sequence>MLFSKSTSLLFSAALFISVTLAAPTRTNCHCTIVSDAPSPAQDTPSTAHWMPSDPSPSSARADACADLGPKLDVFRHTEPEVYNSYLRQSKFKLDTQVPQPIPTTVLSALAAHSKVGHGSHGENMENATAREVLEPLERIVCRSAPEHMDSYQDSILNLWLSQIVMAVAILACVAEGIHIGMRWMSQRNSDNTPISPLPEKSRLRLPGGEKRLLAIPPTNASLDVVASPGAEKKSRAYQSMRFFVTQASSGRREFIAYDDEDDDEANRPVM</sequence>
<gene>
    <name evidence="4" type="ORF">T440DRAFT_524971</name>
</gene>
<evidence type="ECO:0000313" key="5">
    <source>
        <dbReference type="Proteomes" id="UP000799423"/>
    </source>
</evidence>
<keyword evidence="3" id="KW-0732">Signal</keyword>
<proteinExistence type="predicted"/>
<organism evidence="4 5">
    <name type="scientific">Plenodomus tracheiphilus IPT5</name>
    <dbReference type="NCBI Taxonomy" id="1408161"/>
    <lineage>
        <taxon>Eukaryota</taxon>
        <taxon>Fungi</taxon>
        <taxon>Dikarya</taxon>
        <taxon>Ascomycota</taxon>
        <taxon>Pezizomycotina</taxon>
        <taxon>Dothideomycetes</taxon>
        <taxon>Pleosporomycetidae</taxon>
        <taxon>Pleosporales</taxon>
        <taxon>Pleosporineae</taxon>
        <taxon>Leptosphaeriaceae</taxon>
        <taxon>Plenodomus</taxon>
    </lineage>
</organism>
<accession>A0A6A7BQF5</accession>
<evidence type="ECO:0000256" key="1">
    <source>
        <dbReference type="SAM" id="MobiDB-lite"/>
    </source>
</evidence>
<evidence type="ECO:0000256" key="3">
    <source>
        <dbReference type="SAM" id="SignalP"/>
    </source>
</evidence>
<reference evidence="4" key="1">
    <citation type="submission" date="2020-01" db="EMBL/GenBank/DDBJ databases">
        <authorList>
            <consortium name="DOE Joint Genome Institute"/>
            <person name="Haridas S."/>
            <person name="Albert R."/>
            <person name="Binder M."/>
            <person name="Bloem J."/>
            <person name="Labutti K."/>
            <person name="Salamov A."/>
            <person name="Andreopoulos B."/>
            <person name="Baker S.E."/>
            <person name="Barry K."/>
            <person name="Bills G."/>
            <person name="Bluhm B.H."/>
            <person name="Cannon C."/>
            <person name="Castanera R."/>
            <person name="Culley D.E."/>
            <person name="Daum C."/>
            <person name="Ezra D."/>
            <person name="Gonzalez J.B."/>
            <person name="Henrissat B."/>
            <person name="Kuo A."/>
            <person name="Liang C."/>
            <person name="Lipzen A."/>
            <person name="Lutzoni F."/>
            <person name="Magnuson J."/>
            <person name="Mondo S."/>
            <person name="Nolan M."/>
            <person name="Ohm R."/>
            <person name="Pangilinan J."/>
            <person name="Park H.-J."/>
            <person name="Ramirez L."/>
            <person name="Alfaro M."/>
            <person name="Sun H."/>
            <person name="Tritt A."/>
            <person name="Yoshinaga Y."/>
            <person name="Zwiers L.-H."/>
            <person name="Turgeon B.G."/>
            <person name="Goodwin S.B."/>
            <person name="Spatafora J.W."/>
            <person name="Crous P.W."/>
            <person name="Grigoriev I.V."/>
        </authorList>
    </citation>
    <scope>NUCLEOTIDE SEQUENCE</scope>
    <source>
        <strain evidence="4">IPT5</strain>
    </source>
</reference>
<dbReference type="AlphaFoldDB" id="A0A6A7BQF5"/>